<evidence type="ECO:0000313" key="1">
    <source>
        <dbReference type="EMBL" id="GFY28550.1"/>
    </source>
</evidence>
<gene>
    <name evidence="1" type="ORF">TNCV_4149811</name>
</gene>
<proteinExistence type="predicted"/>
<dbReference type="Proteomes" id="UP000887159">
    <property type="component" value="Unassembled WGS sequence"/>
</dbReference>
<name>A0A8X6W5A8_TRICX</name>
<reference evidence="1" key="1">
    <citation type="submission" date="2020-08" db="EMBL/GenBank/DDBJ databases">
        <title>Multicomponent nature underlies the extraordinary mechanical properties of spider dragline silk.</title>
        <authorList>
            <person name="Kono N."/>
            <person name="Nakamura H."/>
            <person name="Mori M."/>
            <person name="Yoshida Y."/>
            <person name="Ohtoshi R."/>
            <person name="Malay A.D."/>
            <person name="Moran D.A.P."/>
            <person name="Tomita M."/>
            <person name="Numata K."/>
            <person name="Arakawa K."/>
        </authorList>
    </citation>
    <scope>NUCLEOTIDE SEQUENCE</scope>
</reference>
<dbReference type="AlphaFoldDB" id="A0A8X6W5A8"/>
<keyword evidence="2" id="KW-1185">Reference proteome</keyword>
<dbReference type="EMBL" id="BMAU01021385">
    <property type="protein sequence ID" value="GFY28550.1"/>
    <property type="molecule type" value="Genomic_DNA"/>
</dbReference>
<comment type="caution">
    <text evidence="1">The sequence shown here is derived from an EMBL/GenBank/DDBJ whole genome shotgun (WGS) entry which is preliminary data.</text>
</comment>
<sequence length="91" mass="10486">MHTMTITKLYIIPCIFFSILWMELNSKNQRVLFRLSTCTERRNYKYSSSQVVYKSLVVGEEEWDNPPGMFSPKIGGSGGTELKRTVACSRQ</sequence>
<accession>A0A8X6W5A8</accession>
<organism evidence="1 2">
    <name type="scientific">Trichonephila clavipes</name>
    <name type="common">Golden silk orbweaver</name>
    <name type="synonym">Nephila clavipes</name>
    <dbReference type="NCBI Taxonomy" id="2585209"/>
    <lineage>
        <taxon>Eukaryota</taxon>
        <taxon>Metazoa</taxon>
        <taxon>Ecdysozoa</taxon>
        <taxon>Arthropoda</taxon>
        <taxon>Chelicerata</taxon>
        <taxon>Arachnida</taxon>
        <taxon>Araneae</taxon>
        <taxon>Araneomorphae</taxon>
        <taxon>Entelegynae</taxon>
        <taxon>Araneoidea</taxon>
        <taxon>Nephilidae</taxon>
        <taxon>Trichonephila</taxon>
    </lineage>
</organism>
<evidence type="ECO:0000313" key="2">
    <source>
        <dbReference type="Proteomes" id="UP000887159"/>
    </source>
</evidence>
<protein>
    <submittedName>
        <fullName evidence="1">Uncharacterized protein</fullName>
    </submittedName>
</protein>